<proteinExistence type="predicted"/>
<protein>
    <submittedName>
        <fullName evidence="1">Uncharacterized protein</fullName>
    </submittedName>
</protein>
<dbReference type="AlphaFoldDB" id="A0A426Y439"/>
<gene>
    <name evidence="1" type="ORF">B296_00051429</name>
</gene>
<dbReference type="EMBL" id="AMZH03015228">
    <property type="protein sequence ID" value="RRT46400.1"/>
    <property type="molecule type" value="Genomic_DNA"/>
</dbReference>
<accession>A0A426Y439</accession>
<dbReference type="Proteomes" id="UP000287651">
    <property type="component" value="Unassembled WGS sequence"/>
</dbReference>
<organism evidence="1 2">
    <name type="scientific">Ensete ventricosum</name>
    <name type="common">Abyssinian banana</name>
    <name type="synonym">Musa ensete</name>
    <dbReference type="NCBI Taxonomy" id="4639"/>
    <lineage>
        <taxon>Eukaryota</taxon>
        <taxon>Viridiplantae</taxon>
        <taxon>Streptophyta</taxon>
        <taxon>Embryophyta</taxon>
        <taxon>Tracheophyta</taxon>
        <taxon>Spermatophyta</taxon>
        <taxon>Magnoliopsida</taxon>
        <taxon>Liliopsida</taxon>
        <taxon>Zingiberales</taxon>
        <taxon>Musaceae</taxon>
        <taxon>Ensete</taxon>
    </lineage>
</organism>
<reference evidence="1 2" key="1">
    <citation type="journal article" date="2014" name="Agronomy (Basel)">
        <title>A Draft Genome Sequence for Ensete ventricosum, the Drought-Tolerant Tree Against Hunger.</title>
        <authorList>
            <person name="Harrison J."/>
            <person name="Moore K.A."/>
            <person name="Paszkiewicz K."/>
            <person name="Jones T."/>
            <person name="Grant M."/>
            <person name="Ambacheew D."/>
            <person name="Muzemil S."/>
            <person name="Studholme D.J."/>
        </authorList>
    </citation>
    <scope>NUCLEOTIDE SEQUENCE [LARGE SCALE GENOMIC DNA]</scope>
</reference>
<evidence type="ECO:0000313" key="2">
    <source>
        <dbReference type="Proteomes" id="UP000287651"/>
    </source>
</evidence>
<name>A0A426Y439_ENSVE</name>
<evidence type="ECO:0000313" key="1">
    <source>
        <dbReference type="EMBL" id="RRT46400.1"/>
    </source>
</evidence>
<comment type="caution">
    <text evidence="1">The sequence shown here is derived from an EMBL/GenBank/DDBJ whole genome shotgun (WGS) entry which is preliminary data.</text>
</comment>
<sequence length="109" mass="12521">MAVPHLHRRLGLKRKTKVCVPNHRHQRASELSRCRSRISTLDFDPTVGGGGICVLCRLRVKDSDVTYHGNRSIGNLNKKKRFGLEVEDAAKISRHPRLRWLWGTEENVQ</sequence>